<dbReference type="GeneID" id="28832101"/>
<dbReference type="InterPro" id="IPR050660">
    <property type="entry name" value="NEK_Ser/Thr_kinase"/>
</dbReference>
<dbReference type="AlphaFoldDB" id="A0A194XGX4"/>
<dbReference type="PANTHER" id="PTHR43671">
    <property type="entry name" value="SERINE/THREONINE-PROTEIN KINASE NEK"/>
    <property type="match status" value="1"/>
</dbReference>
<proteinExistence type="predicted"/>
<keyword evidence="3" id="KW-0547">Nucleotide-binding</keyword>
<evidence type="ECO:0000256" key="5">
    <source>
        <dbReference type="ARBA" id="ARBA00022840"/>
    </source>
</evidence>
<dbReference type="GO" id="GO:0005524">
    <property type="term" value="F:ATP binding"/>
    <property type="evidence" value="ECO:0007669"/>
    <property type="project" value="UniProtKB-KW"/>
</dbReference>
<dbReference type="Proteomes" id="UP000070700">
    <property type="component" value="Unassembled WGS sequence"/>
</dbReference>
<evidence type="ECO:0000256" key="2">
    <source>
        <dbReference type="ARBA" id="ARBA00022679"/>
    </source>
</evidence>
<keyword evidence="8" id="KW-1185">Reference proteome</keyword>
<dbReference type="EMBL" id="KQ947411">
    <property type="protein sequence ID" value="KUJ19450.1"/>
    <property type="molecule type" value="Genomic_DNA"/>
</dbReference>
<keyword evidence="4 7" id="KW-0418">Kinase</keyword>
<dbReference type="Pfam" id="PF00069">
    <property type="entry name" value="Pkinase"/>
    <property type="match status" value="1"/>
</dbReference>
<dbReference type="PROSITE" id="PS00108">
    <property type="entry name" value="PROTEIN_KINASE_ST"/>
    <property type="match status" value="1"/>
</dbReference>
<feature type="domain" description="Protein kinase" evidence="6">
    <location>
        <begin position="53"/>
        <end position="401"/>
    </location>
</feature>
<protein>
    <recommendedName>
        <fullName evidence="1">non-specific serine/threonine protein kinase</fullName>
        <ecNumber evidence="1">2.7.11.1</ecNumber>
    </recommendedName>
</protein>
<evidence type="ECO:0000313" key="7">
    <source>
        <dbReference type="EMBL" id="KUJ19450.1"/>
    </source>
</evidence>
<sequence>MAEANTYYRTAVWDGVELDDLPPPVFVPFANPIREARPPITLPYTEEQLEYMAREFHDLGPGWKGTKYLGEGTAQLAVFEHAETGRSLVVKELSEINENPGKLDLKGEGDFSTILSVRGSAHIIGLEASSSPIMASDEGLGPEWDGVTRRLYLETGPLGSAQQLLNKRIDEQKFFSEATLWLFFDCLIDGCTAMEYAGGEFLEDMVNGTIVSPISDEEREDWVPVVHFDIKPDNIFLGNKSEPDHPYTPVFKMGDFGISRQMPRGRSGQLYADQCEKMRTYGTNPYYAPEQFTAGWDYKGYENDPTVGNYDWRTNVWGIGCVMWQLAMLARRPPKASEPFLPERMLNGAVPKGNTYGKNLDAPEYAYSKTLKDTIFECLYSNRTHRPELIRLKDIAIDGYLAAIEVAPIDNWADFLVPEPRDVTLYACTCRAVLQRGPRRGQACGKKAVPPKQEQRAIDAMLPRCKAHPIDRFPNAI</sequence>
<name>A0A194XGX4_MOLSC</name>
<evidence type="ECO:0000259" key="6">
    <source>
        <dbReference type="PROSITE" id="PS50011"/>
    </source>
</evidence>
<dbReference type="RefSeq" id="XP_018073805.1">
    <property type="nucleotide sequence ID" value="XM_018222375.1"/>
</dbReference>
<evidence type="ECO:0000256" key="1">
    <source>
        <dbReference type="ARBA" id="ARBA00012513"/>
    </source>
</evidence>
<accession>A0A194XGX4</accession>
<dbReference type="InParanoid" id="A0A194XGX4"/>
<dbReference type="InterPro" id="IPR000719">
    <property type="entry name" value="Prot_kinase_dom"/>
</dbReference>
<dbReference type="PROSITE" id="PS50011">
    <property type="entry name" value="PROTEIN_KINASE_DOM"/>
    <property type="match status" value="1"/>
</dbReference>
<evidence type="ECO:0000313" key="8">
    <source>
        <dbReference type="Proteomes" id="UP000070700"/>
    </source>
</evidence>
<evidence type="ECO:0000256" key="4">
    <source>
        <dbReference type="ARBA" id="ARBA00022777"/>
    </source>
</evidence>
<gene>
    <name evidence="7" type="ORF">LY89DRAFT_780394</name>
</gene>
<dbReference type="GO" id="GO:0004674">
    <property type="term" value="F:protein serine/threonine kinase activity"/>
    <property type="evidence" value="ECO:0007669"/>
    <property type="project" value="UniProtKB-EC"/>
</dbReference>
<dbReference type="OrthoDB" id="4062651at2759"/>
<evidence type="ECO:0000256" key="3">
    <source>
        <dbReference type="ARBA" id="ARBA00022741"/>
    </source>
</evidence>
<dbReference type="InterPro" id="IPR008271">
    <property type="entry name" value="Ser/Thr_kinase_AS"/>
</dbReference>
<reference evidence="7 8" key="1">
    <citation type="submission" date="2015-10" db="EMBL/GenBank/DDBJ databases">
        <title>Full genome of DAOMC 229536 Phialocephala scopiformis, a fungal endophyte of spruce producing the potent anti-insectan compound rugulosin.</title>
        <authorList>
            <consortium name="DOE Joint Genome Institute"/>
            <person name="Walker A.K."/>
            <person name="Frasz S.L."/>
            <person name="Seifert K.A."/>
            <person name="Miller J.D."/>
            <person name="Mondo S.J."/>
            <person name="Labutti K."/>
            <person name="Lipzen A."/>
            <person name="Dockter R."/>
            <person name="Kennedy M."/>
            <person name="Grigoriev I.V."/>
            <person name="Spatafora J.W."/>
        </authorList>
    </citation>
    <scope>NUCLEOTIDE SEQUENCE [LARGE SCALE GENOMIC DNA]</scope>
    <source>
        <strain evidence="7 8">CBS 120377</strain>
    </source>
</reference>
<dbReference type="Gene3D" id="1.10.510.10">
    <property type="entry name" value="Transferase(Phosphotransferase) domain 1"/>
    <property type="match status" value="1"/>
</dbReference>
<dbReference type="SUPFAM" id="SSF56112">
    <property type="entry name" value="Protein kinase-like (PK-like)"/>
    <property type="match status" value="1"/>
</dbReference>
<keyword evidence="2" id="KW-0808">Transferase</keyword>
<keyword evidence="5" id="KW-0067">ATP-binding</keyword>
<organism evidence="7 8">
    <name type="scientific">Mollisia scopiformis</name>
    <name type="common">Conifer needle endophyte fungus</name>
    <name type="synonym">Phialocephala scopiformis</name>
    <dbReference type="NCBI Taxonomy" id="149040"/>
    <lineage>
        <taxon>Eukaryota</taxon>
        <taxon>Fungi</taxon>
        <taxon>Dikarya</taxon>
        <taxon>Ascomycota</taxon>
        <taxon>Pezizomycotina</taxon>
        <taxon>Leotiomycetes</taxon>
        <taxon>Helotiales</taxon>
        <taxon>Mollisiaceae</taxon>
        <taxon>Mollisia</taxon>
    </lineage>
</organism>
<dbReference type="PANTHER" id="PTHR43671:SF13">
    <property type="entry name" value="SERINE_THREONINE-PROTEIN KINASE NEK2"/>
    <property type="match status" value="1"/>
</dbReference>
<dbReference type="EC" id="2.7.11.1" evidence="1"/>
<dbReference type="SMART" id="SM00220">
    <property type="entry name" value="S_TKc"/>
    <property type="match status" value="1"/>
</dbReference>
<dbReference type="KEGG" id="psco:LY89DRAFT_780394"/>
<dbReference type="InterPro" id="IPR011009">
    <property type="entry name" value="Kinase-like_dom_sf"/>
</dbReference>